<reference evidence="1 2" key="1">
    <citation type="journal article" date="2012" name="BMC Genomics">
        <title>Comparative genomics of the white-rot fungi, Phanerochaete carnosa and P. chrysosporium, to elucidate the genetic basis of the distinct wood types they colonize.</title>
        <authorList>
            <person name="Suzuki H."/>
            <person name="MacDonald J."/>
            <person name="Syed K."/>
            <person name="Salamov A."/>
            <person name="Hori C."/>
            <person name="Aerts A."/>
            <person name="Henrissat B."/>
            <person name="Wiebenga A."/>
            <person name="vanKuyk P.A."/>
            <person name="Barry K."/>
            <person name="Lindquist E."/>
            <person name="LaButti K."/>
            <person name="Lapidus A."/>
            <person name="Lucas S."/>
            <person name="Coutinho P."/>
            <person name="Gong Y."/>
            <person name="Samejima M."/>
            <person name="Mahadevan R."/>
            <person name="Abou-Zaid M."/>
            <person name="de Vries R.P."/>
            <person name="Igarashi K."/>
            <person name="Yadav J.S."/>
            <person name="Grigoriev I.V."/>
            <person name="Master E.R."/>
        </authorList>
    </citation>
    <scope>NUCLEOTIDE SEQUENCE [LARGE SCALE GENOMIC DNA]</scope>
    <source>
        <strain evidence="1 2">HHB-10118-sp</strain>
    </source>
</reference>
<evidence type="ECO:0000313" key="2">
    <source>
        <dbReference type="Proteomes" id="UP000008370"/>
    </source>
</evidence>
<keyword evidence="2" id="KW-1185">Reference proteome</keyword>
<name>K5W5K3_PHACS</name>
<proteinExistence type="predicted"/>
<dbReference type="GeneID" id="18917060"/>
<dbReference type="RefSeq" id="XP_007397104.1">
    <property type="nucleotide sequence ID" value="XM_007397042.1"/>
</dbReference>
<dbReference type="Proteomes" id="UP000008370">
    <property type="component" value="Unassembled WGS sequence"/>
</dbReference>
<organism evidence="1 2">
    <name type="scientific">Phanerochaete carnosa (strain HHB-10118-sp)</name>
    <name type="common">White-rot fungus</name>
    <name type="synonym">Peniophora carnosa</name>
    <dbReference type="NCBI Taxonomy" id="650164"/>
    <lineage>
        <taxon>Eukaryota</taxon>
        <taxon>Fungi</taxon>
        <taxon>Dikarya</taxon>
        <taxon>Basidiomycota</taxon>
        <taxon>Agaricomycotina</taxon>
        <taxon>Agaricomycetes</taxon>
        <taxon>Polyporales</taxon>
        <taxon>Phanerochaetaceae</taxon>
        <taxon>Phanerochaete</taxon>
    </lineage>
</organism>
<sequence length="240" mass="26874">MFPSNTYAETCTLLVRLLSLTSSLRSLELRGPSPPAWPRLLSDTLHFPQFAPCLVAIKSDDAEDVTSLARCRRLEAIFITSWLDQERYDVLLQAAGDSSDALAYLQLSLKVDNIHGILAAFHTLATRFPRLLVLCVQFDLGPGWTERPLSWGTLNAALAQMGAALRGLHHLHTISVTVFPEPMPNLGENKRAIRVLGEHCDTLRHVEVRWLRRDGVEYRELSSSNGLLRGQWAYTQSLAM</sequence>
<accession>K5W5K3</accession>
<dbReference type="OrthoDB" id="3245765at2759"/>
<gene>
    <name evidence="1" type="ORF">PHACADRAFT_258238</name>
</gene>
<dbReference type="AlphaFoldDB" id="K5W5K3"/>
<dbReference type="EMBL" id="JH930473">
    <property type="protein sequence ID" value="EKM54410.1"/>
    <property type="molecule type" value="Genomic_DNA"/>
</dbReference>
<dbReference type="KEGG" id="pco:PHACADRAFT_258238"/>
<protein>
    <submittedName>
        <fullName evidence="1">Uncharacterized protein</fullName>
    </submittedName>
</protein>
<evidence type="ECO:0000313" key="1">
    <source>
        <dbReference type="EMBL" id="EKM54410.1"/>
    </source>
</evidence>
<dbReference type="HOGENOM" id="CLU_1156750_0_0_1"/>
<dbReference type="InParanoid" id="K5W5K3"/>